<comment type="caution">
    <text evidence="11">The sequence shown here is derived from an EMBL/GenBank/DDBJ whole genome shotgun (WGS) entry which is preliminary data.</text>
</comment>
<reference evidence="11" key="1">
    <citation type="submission" date="2022-12" db="EMBL/GenBank/DDBJ databases">
        <title>Genome assemblies of Blomia tropicalis.</title>
        <authorList>
            <person name="Cui Y."/>
        </authorList>
    </citation>
    <scope>NUCLEOTIDE SEQUENCE</scope>
    <source>
        <tissue evidence="11">Adult mites</tissue>
    </source>
</reference>
<keyword evidence="3" id="KW-0808">Transferase</keyword>
<dbReference type="Pfam" id="PF13923">
    <property type="entry name" value="zf-C3HC4_2"/>
    <property type="match status" value="1"/>
</dbReference>
<dbReference type="PROSITE" id="PS00518">
    <property type="entry name" value="ZF_RING_1"/>
    <property type="match status" value="1"/>
</dbReference>
<dbReference type="OMA" id="YPINSAY"/>
<dbReference type="GO" id="GO:0000209">
    <property type="term" value="P:protein polyubiquitination"/>
    <property type="evidence" value="ECO:0007669"/>
    <property type="project" value="TreeGrafter"/>
</dbReference>
<keyword evidence="8" id="KW-0804">Transcription</keyword>
<dbReference type="GO" id="GO:0061630">
    <property type="term" value="F:ubiquitin protein ligase activity"/>
    <property type="evidence" value="ECO:0007669"/>
    <property type="project" value="UniProtKB-EC"/>
</dbReference>
<keyword evidence="12" id="KW-1185">Reference proteome</keyword>
<dbReference type="InterPro" id="IPR013083">
    <property type="entry name" value="Znf_RING/FYVE/PHD"/>
</dbReference>
<dbReference type="SMART" id="SM00184">
    <property type="entry name" value="RING"/>
    <property type="match status" value="1"/>
</dbReference>
<evidence type="ECO:0000256" key="6">
    <source>
        <dbReference type="ARBA" id="ARBA00022833"/>
    </source>
</evidence>
<keyword evidence="5 9" id="KW-0863">Zinc-finger</keyword>
<evidence type="ECO:0000256" key="7">
    <source>
        <dbReference type="ARBA" id="ARBA00023015"/>
    </source>
</evidence>
<protein>
    <recommendedName>
        <fullName evidence="2">RING-type E3 ubiquitin transferase</fullName>
        <ecNumber evidence="2">2.3.2.27</ecNumber>
    </recommendedName>
</protein>
<dbReference type="PANTHER" id="PTHR46077:SF1">
    <property type="entry name" value="TOP1 BINDING ARGININE_SERINE RICH PROTEIN, E3 UBIQUITIN LIGASE"/>
    <property type="match status" value="1"/>
</dbReference>
<evidence type="ECO:0000313" key="11">
    <source>
        <dbReference type="EMBL" id="KAJ6216768.1"/>
    </source>
</evidence>
<comment type="catalytic activity">
    <reaction evidence="1">
        <text>S-ubiquitinyl-[E2 ubiquitin-conjugating enzyme]-L-cysteine + [acceptor protein]-L-lysine = [E2 ubiquitin-conjugating enzyme]-L-cysteine + N(6)-ubiquitinyl-[acceptor protein]-L-lysine.</text>
        <dbReference type="EC" id="2.3.2.27"/>
    </reaction>
</comment>
<dbReference type="Gene3D" id="3.30.40.10">
    <property type="entry name" value="Zinc/RING finger domain, C3HC4 (zinc finger)"/>
    <property type="match status" value="1"/>
</dbReference>
<dbReference type="SUPFAM" id="SSF57850">
    <property type="entry name" value="RING/U-box"/>
    <property type="match status" value="1"/>
</dbReference>
<dbReference type="EMBL" id="JAPWDV010000003">
    <property type="protein sequence ID" value="KAJ6216768.1"/>
    <property type="molecule type" value="Genomic_DNA"/>
</dbReference>
<accession>A0A9Q0LYD4</accession>
<evidence type="ECO:0000256" key="8">
    <source>
        <dbReference type="ARBA" id="ARBA00023163"/>
    </source>
</evidence>
<evidence type="ECO:0000256" key="9">
    <source>
        <dbReference type="PROSITE-ProRule" id="PRU00175"/>
    </source>
</evidence>
<keyword evidence="4" id="KW-0479">Metal-binding</keyword>
<dbReference type="Proteomes" id="UP001142055">
    <property type="component" value="Chromosome 3"/>
</dbReference>
<evidence type="ECO:0000256" key="3">
    <source>
        <dbReference type="ARBA" id="ARBA00022679"/>
    </source>
</evidence>
<feature type="domain" description="RING-type" evidence="10">
    <location>
        <begin position="34"/>
        <end position="73"/>
    </location>
</feature>
<dbReference type="GO" id="GO:0006513">
    <property type="term" value="P:protein monoubiquitination"/>
    <property type="evidence" value="ECO:0007669"/>
    <property type="project" value="TreeGrafter"/>
</dbReference>
<evidence type="ECO:0000256" key="5">
    <source>
        <dbReference type="ARBA" id="ARBA00022771"/>
    </source>
</evidence>
<evidence type="ECO:0000256" key="2">
    <source>
        <dbReference type="ARBA" id="ARBA00012483"/>
    </source>
</evidence>
<dbReference type="InterPro" id="IPR017907">
    <property type="entry name" value="Znf_RING_CS"/>
</dbReference>
<evidence type="ECO:0000313" key="12">
    <source>
        <dbReference type="Proteomes" id="UP001142055"/>
    </source>
</evidence>
<proteinExistence type="predicted"/>
<organism evidence="11 12">
    <name type="scientific">Blomia tropicalis</name>
    <name type="common">Mite</name>
    <dbReference type="NCBI Taxonomy" id="40697"/>
    <lineage>
        <taxon>Eukaryota</taxon>
        <taxon>Metazoa</taxon>
        <taxon>Ecdysozoa</taxon>
        <taxon>Arthropoda</taxon>
        <taxon>Chelicerata</taxon>
        <taxon>Arachnida</taxon>
        <taxon>Acari</taxon>
        <taxon>Acariformes</taxon>
        <taxon>Sarcoptiformes</taxon>
        <taxon>Astigmata</taxon>
        <taxon>Glycyphagoidea</taxon>
        <taxon>Echimyopodidae</taxon>
        <taxon>Blomia</taxon>
    </lineage>
</organism>
<evidence type="ECO:0000259" key="10">
    <source>
        <dbReference type="PROSITE" id="PS50089"/>
    </source>
</evidence>
<evidence type="ECO:0000256" key="1">
    <source>
        <dbReference type="ARBA" id="ARBA00000900"/>
    </source>
</evidence>
<dbReference type="EC" id="2.3.2.27" evidence="2"/>
<dbReference type="PANTHER" id="PTHR46077">
    <property type="entry name" value="E3 UBIQUITIN-PROTEIN LIGASE TOPORS"/>
    <property type="match status" value="1"/>
</dbReference>
<gene>
    <name evidence="11" type="ORF">RDWZM_007925</name>
</gene>
<keyword evidence="7" id="KW-0805">Transcription regulation</keyword>
<sequence>MSILSLQSQTSISSTSSSDVQILREPLSKNSLSCPICLESIESASFTNQCRHVFCYECIKEWTSLHDQCPLCRQPIQFVCYNIRSEDDFDRFDIENSQRTLERRLNRPEDPWRTIMSMVTDNRRRYCYPINSAYWSVRSPHDSGVYMIDPYRSWNRLYYLVQYLPRGVHHVIRCYNMCNNNSNSNISPSTILVTPNHLNSVIRRLEYSGFVKHVPHMIKHCSIFERHFKHDNNQ</sequence>
<keyword evidence="6" id="KW-0862">Zinc</keyword>
<dbReference type="InterPro" id="IPR001841">
    <property type="entry name" value="Znf_RING"/>
</dbReference>
<dbReference type="AlphaFoldDB" id="A0A9Q0LYD4"/>
<dbReference type="PROSITE" id="PS50089">
    <property type="entry name" value="ZF_RING_2"/>
    <property type="match status" value="1"/>
</dbReference>
<dbReference type="GO" id="GO:0008270">
    <property type="term" value="F:zinc ion binding"/>
    <property type="evidence" value="ECO:0007669"/>
    <property type="project" value="UniProtKB-KW"/>
</dbReference>
<evidence type="ECO:0000256" key="4">
    <source>
        <dbReference type="ARBA" id="ARBA00022723"/>
    </source>
</evidence>
<name>A0A9Q0LYD4_BLOTA</name>